<accession>A0A7J9V0J3</accession>
<proteinExistence type="predicted"/>
<gene>
    <name evidence="3" type="ORF">GB882_17125</name>
</gene>
<keyword evidence="1" id="KW-0472">Membrane</keyword>
<dbReference type="InterPro" id="IPR009936">
    <property type="entry name" value="DUF1468"/>
</dbReference>
<dbReference type="AlphaFoldDB" id="A0A7J9V0J3"/>
<evidence type="ECO:0000313" key="3">
    <source>
        <dbReference type="EMBL" id="MPV90399.1"/>
    </source>
</evidence>
<feature type="transmembrane region" description="Helical" evidence="1">
    <location>
        <begin position="139"/>
        <end position="161"/>
    </location>
</feature>
<organism evidence="3 4">
    <name type="scientific">Georgenia ruanii</name>
    <dbReference type="NCBI Taxonomy" id="348442"/>
    <lineage>
        <taxon>Bacteria</taxon>
        <taxon>Bacillati</taxon>
        <taxon>Actinomycetota</taxon>
        <taxon>Actinomycetes</taxon>
        <taxon>Micrococcales</taxon>
        <taxon>Bogoriellaceae</taxon>
        <taxon>Georgenia</taxon>
    </lineage>
</organism>
<keyword evidence="4" id="KW-1185">Reference proteome</keyword>
<dbReference type="OrthoDB" id="5119225at2"/>
<evidence type="ECO:0000256" key="1">
    <source>
        <dbReference type="SAM" id="Phobius"/>
    </source>
</evidence>
<feature type="transmembrane region" description="Helical" evidence="1">
    <location>
        <begin position="93"/>
        <end position="109"/>
    </location>
</feature>
<feature type="transmembrane region" description="Helical" evidence="1">
    <location>
        <begin position="53"/>
        <end position="72"/>
    </location>
</feature>
<keyword evidence="1" id="KW-0812">Transmembrane</keyword>
<name>A0A7J9V0J3_9MICO</name>
<dbReference type="Pfam" id="PF07331">
    <property type="entry name" value="TctB"/>
    <property type="match status" value="1"/>
</dbReference>
<evidence type="ECO:0000313" key="4">
    <source>
        <dbReference type="Proteomes" id="UP000429644"/>
    </source>
</evidence>
<feature type="domain" description="DUF1468" evidence="2">
    <location>
        <begin position="19"/>
        <end position="162"/>
    </location>
</feature>
<comment type="caution">
    <text evidence="3">The sequence shown here is derived from an EMBL/GenBank/DDBJ whole genome shotgun (WGS) entry which is preliminary data.</text>
</comment>
<dbReference type="EMBL" id="WHPD01003685">
    <property type="protein sequence ID" value="MPV90399.1"/>
    <property type="molecule type" value="Genomic_DNA"/>
</dbReference>
<dbReference type="Proteomes" id="UP000429644">
    <property type="component" value="Unassembled WGS sequence"/>
</dbReference>
<keyword evidence="1" id="KW-1133">Transmembrane helix</keyword>
<dbReference type="RefSeq" id="WP_152233196.1">
    <property type="nucleotide sequence ID" value="NZ_BAAAOT010000030.1"/>
</dbReference>
<evidence type="ECO:0000259" key="2">
    <source>
        <dbReference type="Pfam" id="PF07331"/>
    </source>
</evidence>
<protein>
    <submittedName>
        <fullName evidence="3">Tripartite tricarboxylate transporter TctB family protein</fullName>
    </submittedName>
</protein>
<feature type="transmembrane region" description="Helical" evidence="1">
    <location>
        <begin position="115"/>
        <end position="132"/>
    </location>
</feature>
<reference evidence="3 4" key="1">
    <citation type="submission" date="2019-10" db="EMBL/GenBank/DDBJ databases">
        <title>Georgenia wutianyii sp. nov. and Georgenia yuyongxinii sp. nov. isolated from plateau pika (Ochotona curzoniae) in the Qinghai-Tibet plateau of China.</title>
        <authorList>
            <person name="Tian Z."/>
        </authorList>
    </citation>
    <scope>NUCLEOTIDE SEQUENCE [LARGE SCALE GENOMIC DNA]</scope>
    <source>
        <strain evidence="3 4">JCM 15130</strain>
    </source>
</reference>
<sequence length="170" mass="17593">MTSATTTRRAPGRSELGVAALLGAVGALVLLDALGLHAPYSQADPIGPRVVPYLVAALLFGTAAVVLTIDVLRGGRGEVEGGEDVDLSQPTDWRTVVPLVAVFAANIVLIDTLGWVISGALLFFGSVMALGSRHYVRDALVSLVLALGTFYGFYLGLGIHLPAGLLEGVL</sequence>